<evidence type="ECO:0000256" key="1">
    <source>
        <dbReference type="ARBA" id="ARBA00022679"/>
    </source>
</evidence>
<dbReference type="Pfam" id="PF00294">
    <property type="entry name" value="PfkB"/>
    <property type="match status" value="1"/>
</dbReference>
<dbReference type="InterPro" id="IPR029056">
    <property type="entry name" value="Ribokinase-like"/>
</dbReference>
<keyword evidence="2 4" id="KW-0418">Kinase</keyword>
<dbReference type="RefSeq" id="WP_249303865.1">
    <property type="nucleotide sequence ID" value="NZ_CP060634.1"/>
</dbReference>
<organism evidence="4 5">
    <name type="scientific">Qiania dongpingensis</name>
    <dbReference type="NCBI Taxonomy" id="2763669"/>
    <lineage>
        <taxon>Bacteria</taxon>
        <taxon>Bacillati</taxon>
        <taxon>Bacillota</taxon>
        <taxon>Clostridia</taxon>
        <taxon>Lachnospirales</taxon>
        <taxon>Lachnospiraceae</taxon>
        <taxon>Qiania</taxon>
    </lineage>
</organism>
<name>A0A7G9G6J5_9FIRM</name>
<evidence type="ECO:0000313" key="4">
    <source>
        <dbReference type="EMBL" id="QNM06427.1"/>
    </source>
</evidence>
<dbReference type="Gene3D" id="3.40.1190.20">
    <property type="match status" value="1"/>
</dbReference>
<dbReference type="KEGG" id="qdo:H9Q78_04650"/>
<dbReference type="InterPro" id="IPR011611">
    <property type="entry name" value="PfkB_dom"/>
</dbReference>
<keyword evidence="5" id="KW-1185">Reference proteome</keyword>
<proteinExistence type="predicted"/>
<dbReference type="Proteomes" id="UP000515823">
    <property type="component" value="Chromosome"/>
</dbReference>
<dbReference type="EMBL" id="CP060634">
    <property type="protein sequence ID" value="QNM06427.1"/>
    <property type="molecule type" value="Genomic_DNA"/>
</dbReference>
<dbReference type="GO" id="GO:0016301">
    <property type="term" value="F:kinase activity"/>
    <property type="evidence" value="ECO:0007669"/>
    <property type="project" value="UniProtKB-KW"/>
</dbReference>
<feature type="domain" description="Carbohydrate kinase PfkB" evidence="3">
    <location>
        <begin position="16"/>
        <end position="318"/>
    </location>
</feature>
<protein>
    <submittedName>
        <fullName evidence="4">Carbohydrate kinase family protein</fullName>
    </submittedName>
</protein>
<evidence type="ECO:0000256" key="2">
    <source>
        <dbReference type="ARBA" id="ARBA00022777"/>
    </source>
</evidence>
<accession>A0A7G9G6J5</accession>
<dbReference type="SUPFAM" id="SSF53613">
    <property type="entry name" value="Ribokinase-like"/>
    <property type="match status" value="1"/>
</dbReference>
<sequence length="337" mass="35933">MAGIAIAGTLVVDNIKMIDYYPKKGMLADISSVARGIGGCAANTACGIKALDSSIPIKSISLVGEDDNGIFIKQRLTEYGIDTEGILATDKAVTSFSDVMTIESTGERTFFHDRGACRLFSPEHVDLDKLDCELLLTGYGALLDSMDLPDEEYGTVMARFFHDVKARGIETAMDVASTKDEGLMQRLVIPSLPYTDYLIVNETEGGMIAGIEARSEDGGLKREALPEICRKLMALGVRKCAVVHAPEVGCALDASGNYCEEPSLRLPKGYIVGAVGAGDAFCAGILYSIYKKLPMQEALRIGAASAAANLSASDSISGLRSIEGVKELYEKYGVKAD</sequence>
<keyword evidence="1" id="KW-0808">Transferase</keyword>
<gene>
    <name evidence="4" type="ORF">H9Q78_04650</name>
</gene>
<evidence type="ECO:0000259" key="3">
    <source>
        <dbReference type="Pfam" id="PF00294"/>
    </source>
</evidence>
<reference evidence="4 5" key="1">
    <citation type="submission" date="2020-08" db="EMBL/GenBank/DDBJ databases">
        <authorList>
            <person name="Liu C."/>
            <person name="Sun Q."/>
        </authorList>
    </citation>
    <scope>NUCLEOTIDE SEQUENCE [LARGE SCALE GENOMIC DNA]</scope>
    <source>
        <strain evidence="4 5">NSJ-38</strain>
    </source>
</reference>
<dbReference type="PANTHER" id="PTHR10584:SF166">
    <property type="entry name" value="RIBOKINASE"/>
    <property type="match status" value="1"/>
</dbReference>
<dbReference type="AlphaFoldDB" id="A0A7G9G6J5"/>
<dbReference type="GO" id="GO:0005829">
    <property type="term" value="C:cytosol"/>
    <property type="evidence" value="ECO:0007669"/>
    <property type="project" value="TreeGrafter"/>
</dbReference>
<evidence type="ECO:0000313" key="5">
    <source>
        <dbReference type="Proteomes" id="UP000515823"/>
    </source>
</evidence>
<dbReference type="PANTHER" id="PTHR10584">
    <property type="entry name" value="SUGAR KINASE"/>
    <property type="match status" value="1"/>
</dbReference>